<feature type="transmembrane region" description="Helical" evidence="2">
    <location>
        <begin position="103"/>
        <end position="123"/>
    </location>
</feature>
<comment type="caution">
    <text evidence="3">The sequence shown here is derived from an EMBL/GenBank/DDBJ whole genome shotgun (WGS) entry which is preliminary data.</text>
</comment>
<keyword evidence="2" id="KW-0472">Membrane</keyword>
<dbReference type="OrthoDB" id="2082317at2"/>
<proteinExistence type="predicted"/>
<feature type="compositionally biased region" description="Basic and acidic residues" evidence="1">
    <location>
        <begin position="194"/>
        <end position="214"/>
    </location>
</feature>
<feature type="region of interest" description="Disordered" evidence="1">
    <location>
        <begin position="163"/>
        <end position="214"/>
    </location>
</feature>
<dbReference type="AlphaFoldDB" id="A0A4U3MQR1"/>
<dbReference type="RefSeq" id="WP_137245888.1">
    <property type="nucleotide sequence ID" value="NZ_SZQA01000003.1"/>
</dbReference>
<evidence type="ECO:0000256" key="2">
    <source>
        <dbReference type="SAM" id="Phobius"/>
    </source>
</evidence>
<evidence type="ECO:0000313" key="4">
    <source>
        <dbReference type="Proteomes" id="UP000308705"/>
    </source>
</evidence>
<gene>
    <name evidence="3" type="ORF">FDA94_05275</name>
</gene>
<dbReference type="EMBL" id="SZQA01000003">
    <property type="protein sequence ID" value="TKK90416.1"/>
    <property type="molecule type" value="Genomic_DNA"/>
</dbReference>
<keyword evidence="2" id="KW-0812">Transmembrane</keyword>
<keyword evidence="4" id="KW-1185">Reference proteome</keyword>
<sequence length="214" mass="23291">MLWLIIAAEAGFWILLATGLLVRYGLRLRRTSWAILALTPVLDLVLLVAAVIDMRSGTVATWQHGLAGAYIAYSIVFGHRTITWADEWVARGFKKPPKVLGEWAVWFRIAGAYAIMCLLLFGATVMVGDSSRTSALTVFMLNALKVPVIALIWPVADSLGRQFGRKPDGDPPPAHMGPGMDGPSERSGPGPHQPDPRPAGRPDADRTVDGQRDR</sequence>
<evidence type="ECO:0000313" key="3">
    <source>
        <dbReference type="EMBL" id="TKK90416.1"/>
    </source>
</evidence>
<name>A0A4U3MQR1_9ACTN</name>
<feature type="transmembrane region" description="Helical" evidence="2">
    <location>
        <begin position="64"/>
        <end position="82"/>
    </location>
</feature>
<accession>A0A4U3MQR1</accession>
<reference evidence="3 4" key="1">
    <citation type="submission" date="2019-04" db="EMBL/GenBank/DDBJ databases">
        <title>Herbidospora sp. NEAU-GS14.nov., a novel actinomycete isolated from soil.</title>
        <authorList>
            <person name="Han L."/>
        </authorList>
    </citation>
    <scope>NUCLEOTIDE SEQUENCE [LARGE SCALE GENOMIC DNA]</scope>
    <source>
        <strain evidence="3 4">NEAU-GS14</strain>
    </source>
</reference>
<feature type="transmembrane region" description="Helical" evidence="2">
    <location>
        <begin position="135"/>
        <end position="156"/>
    </location>
</feature>
<keyword evidence="2" id="KW-1133">Transmembrane helix</keyword>
<feature type="transmembrane region" description="Helical" evidence="2">
    <location>
        <begin position="6"/>
        <end position="26"/>
    </location>
</feature>
<organism evidence="3 4">
    <name type="scientific">Herbidospora galbida</name>
    <dbReference type="NCBI Taxonomy" id="2575442"/>
    <lineage>
        <taxon>Bacteria</taxon>
        <taxon>Bacillati</taxon>
        <taxon>Actinomycetota</taxon>
        <taxon>Actinomycetes</taxon>
        <taxon>Streptosporangiales</taxon>
        <taxon>Streptosporangiaceae</taxon>
        <taxon>Herbidospora</taxon>
    </lineage>
</organism>
<protein>
    <recommendedName>
        <fullName evidence="5">DUF3159 domain-containing protein</fullName>
    </recommendedName>
</protein>
<evidence type="ECO:0000256" key="1">
    <source>
        <dbReference type="SAM" id="MobiDB-lite"/>
    </source>
</evidence>
<feature type="transmembrane region" description="Helical" evidence="2">
    <location>
        <begin position="33"/>
        <end position="52"/>
    </location>
</feature>
<dbReference type="Proteomes" id="UP000308705">
    <property type="component" value="Unassembled WGS sequence"/>
</dbReference>
<evidence type="ECO:0008006" key="5">
    <source>
        <dbReference type="Google" id="ProtNLM"/>
    </source>
</evidence>